<feature type="transmembrane region" description="Helical" evidence="6">
    <location>
        <begin position="214"/>
        <end position="234"/>
    </location>
</feature>
<evidence type="ECO:0000256" key="6">
    <source>
        <dbReference type="SAM" id="Phobius"/>
    </source>
</evidence>
<dbReference type="EMBL" id="LCOZ01000008">
    <property type="protein sequence ID" value="KKU87840.1"/>
    <property type="molecule type" value="Genomic_DNA"/>
</dbReference>
<dbReference type="Proteomes" id="UP000034772">
    <property type="component" value="Unassembled WGS sequence"/>
</dbReference>
<feature type="transmembrane region" description="Helical" evidence="6">
    <location>
        <begin position="118"/>
        <end position="135"/>
    </location>
</feature>
<feature type="transmembrane region" description="Helical" evidence="6">
    <location>
        <begin position="295"/>
        <end position="318"/>
    </location>
</feature>
<gene>
    <name evidence="7" type="ORF">UY17_C0008G0008</name>
</gene>
<dbReference type="GO" id="GO:0005886">
    <property type="term" value="C:plasma membrane"/>
    <property type="evidence" value="ECO:0007669"/>
    <property type="project" value="UniProtKB-SubCell"/>
</dbReference>
<keyword evidence="3 6" id="KW-0812">Transmembrane</keyword>
<feature type="transmembrane region" description="Helical" evidence="6">
    <location>
        <begin position="147"/>
        <end position="169"/>
    </location>
</feature>
<feature type="transmembrane region" description="Helical" evidence="6">
    <location>
        <begin position="359"/>
        <end position="377"/>
    </location>
</feature>
<dbReference type="PATRIC" id="fig|1618373.3.peg.94"/>
<dbReference type="PANTHER" id="PTHR30250:SF11">
    <property type="entry name" value="O-ANTIGEN TRANSPORTER-RELATED"/>
    <property type="match status" value="1"/>
</dbReference>
<dbReference type="PANTHER" id="PTHR30250">
    <property type="entry name" value="PST FAMILY PREDICTED COLANIC ACID TRANSPORTER"/>
    <property type="match status" value="1"/>
</dbReference>
<protein>
    <recommendedName>
        <fullName evidence="9">Polysaccharide biosynthesis protein</fullName>
    </recommendedName>
</protein>
<evidence type="ECO:0000256" key="3">
    <source>
        <dbReference type="ARBA" id="ARBA00022692"/>
    </source>
</evidence>
<evidence type="ECO:0000313" key="8">
    <source>
        <dbReference type="Proteomes" id="UP000034772"/>
    </source>
</evidence>
<keyword evidence="5 6" id="KW-0472">Membrane</keyword>
<feature type="transmembrane region" description="Helical" evidence="6">
    <location>
        <begin position="12"/>
        <end position="37"/>
    </location>
</feature>
<feature type="transmembrane region" description="Helical" evidence="6">
    <location>
        <begin position="254"/>
        <end position="274"/>
    </location>
</feature>
<dbReference type="InterPro" id="IPR050833">
    <property type="entry name" value="Poly_Biosynth_Transport"/>
</dbReference>
<evidence type="ECO:0000256" key="4">
    <source>
        <dbReference type="ARBA" id="ARBA00022989"/>
    </source>
</evidence>
<keyword evidence="2" id="KW-1003">Cell membrane</keyword>
<accession>A0A0G1X074</accession>
<feature type="transmembrane region" description="Helical" evidence="6">
    <location>
        <begin position="330"/>
        <end position="352"/>
    </location>
</feature>
<name>A0A0G1X074_9BACT</name>
<organism evidence="7 8">
    <name type="scientific">Candidatus Beckwithbacteria bacterium GW2011_GWC2_47_9</name>
    <dbReference type="NCBI Taxonomy" id="1618373"/>
    <lineage>
        <taxon>Bacteria</taxon>
        <taxon>Candidatus Beckwithiibacteriota</taxon>
    </lineage>
</organism>
<feature type="transmembrane region" description="Helical" evidence="6">
    <location>
        <begin position="175"/>
        <end position="202"/>
    </location>
</feature>
<evidence type="ECO:0000313" key="7">
    <source>
        <dbReference type="EMBL" id="KKU87840.1"/>
    </source>
</evidence>
<sequence length="415" mass="45656">MLEFLKTKTIKDTAVVTGGMVLSTLLSAASIFLLARFLGPGQFGLYVTALAIAVIVIDSLELAISNSIVKFSSNEGPDTAGFIHYGFRLKLRLGFLVGAIFAGLSYWVAGWIHPELKLPLVVSSLFIPAVFWLRFPRSLLRSRKRFMADSLLENVISLARLIAVGLFYWSGKLTVITALFSYLSGALVGGAVGALLIDWSFLKAGFSQQIKTRFFSFQKWLTLGFIVAAVHSRIDSVLLLKLVGPETTGIYQAAYRFFMPVTQLASVLSLVFAPRFASFPDLTTSRVYLFKAARLTLAIGSLTLMIIPLAAWLVRLIFGRDYLGAVLPTQILALGFFGFIAGAPWVAFLLYFAAKAKTFFYINLLQLLLVVGLNWWLTPRFQATGAALAASLTLLITNGLIVAVSYQWLYVKKKN</sequence>
<evidence type="ECO:0000256" key="2">
    <source>
        <dbReference type="ARBA" id="ARBA00022475"/>
    </source>
</evidence>
<dbReference type="AlphaFoldDB" id="A0A0G1X074"/>
<evidence type="ECO:0000256" key="5">
    <source>
        <dbReference type="ARBA" id="ARBA00023136"/>
    </source>
</evidence>
<dbReference type="Pfam" id="PF01943">
    <property type="entry name" value="Polysacc_synt"/>
    <property type="match status" value="1"/>
</dbReference>
<feature type="transmembrane region" description="Helical" evidence="6">
    <location>
        <begin position="383"/>
        <end position="409"/>
    </location>
</feature>
<feature type="transmembrane region" description="Helical" evidence="6">
    <location>
        <begin position="43"/>
        <end position="64"/>
    </location>
</feature>
<proteinExistence type="predicted"/>
<keyword evidence="4 6" id="KW-1133">Transmembrane helix</keyword>
<evidence type="ECO:0000256" key="1">
    <source>
        <dbReference type="ARBA" id="ARBA00004651"/>
    </source>
</evidence>
<feature type="transmembrane region" description="Helical" evidence="6">
    <location>
        <begin position="93"/>
        <end position="112"/>
    </location>
</feature>
<dbReference type="InterPro" id="IPR002797">
    <property type="entry name" value="Polysacc_synth"/>
</dbReference>
<evidence type="ECO:0008006" key="9">
    <source>
        <dbReference type="Google" id="ProtNLM"/>
    </source>
</evidence>
<comment type="caution">
    <text evidence="7">The sequence shown here is derived from an EMBL/GenBank/DDBJ whole genome shotgun (WGS) entry which is preliminary data.</text>
</comment>
<reference evidence="7 8" key="1">
    <citation type="journal article" date="2015" name="Nature">
        <title>rRNA introns, odd ribosomes, and small enigmatic genomes across a large radiation of phyla.</title>
        <authorList>
            <person name="Brown C.T."/>
            <person name="Hug L.A."/>
            <person name="Thomas B.C."/>
            <person name="Sharon I."/>
            <person name="Castelle C.J."/>
            <person name="Singh A."/>
            <person name="Wilkins M.J."/>
            <person name="Williams K.H."/>
            <person name="Banfield J.F."/>
        </authorList>
    </citation>
    <scope>NUCLEOTIDE SEQUENCE [LARGE SCALE GENOMIC DNA]</scope>
</reference>
<comment type="subcellular location">
    <subcellularLocation>
        <location evidence="1">Cell membrane</location>
        <topology evidence="1">Multi-pass membrane protein</topology>
    </subcellularLocation>
</comment>